<evidence type="ECO:0000256" key="17">
    <source>
        <dbReference type="SAM" id="MobiDB-lite"/>
    </source>
</evidence>
<dbReference type="Gene3D" id="3.30.40.10">
    <property type="entry name" value="Zinc/RING finger domain, C3HC4 (zinc finger)"/>
    <property type="match status" value="1"/>
</dbReference>
<gene>
    <name evidence="19" type="primary">rnf10</name>
</gene>
<feature type="region of interest" description="Disordered" evidence="17">
    <location>
        <begin position="684"/>
        <end position="769"/>
    </location>
</feature>
<evidence type="ECO:0000256" key="1">
    <source>
        <dbReference type="ARBA" id="ARBA00000900"/>
    </source>
</evidence>
<feature type="region of interest" description="Disordered" evidence="17">
    <location>
        <begin position="17"/>
        <end position="122"/>
    </location>
</feature>
<dbReference type="InterPro" id="IPR001841">
    <property type="entry name" value="Znf_RING"/>
</dbReference>
<evidence type="ECO:0000256" key="11">
    <source>
        <dbReference type="ARBA" id="ARBA00022786"/>
    </source>
</evidence>
<evidence type="ECO:0000256" key="13">
    <source>
        <dbReference type="ARBA" id="ARBA00023242"/>
    </source>
</evidence>
<evidence type="ECO:0000256" key="10">
    <source>
        <dbReference type="ARBA" id="ARBA00022771"/>
    </source>
</evidence>
<accession>A0A665TAU7</accession>
<feature type="compositionally biased region" description="Gly residues" evidence="17">
    <location>
        <begin position="100"/>
        <end position="111"/>
    </location>
</feature>
<feature type="compositionally biased region" description="Polar residues" evidence="17">
    <location>
        <begin position="760"/>
        <end position="769"/>
    </location>
</feature>
<dbReference type="GO" id="GO:0000976">
    <property type="term" value="F:transcription cis-regulatory region binding"/>
    <property type="evidence" value="ECO:0007669"/>
    <property type="project" value="TreeGrafter"/>
</dbReference>
<protein>
    <recommendedName>
        <fullName evidence="14">E3 ubiquitin-protein ligase RNF10</fullName>
        <ecNumber evidence="6">2.3.2.27</ecNumber>
    </recommendedName>
    <alternativeName>
        <fullName evidence="15">RING finger protein 10</fullName>
    </alternativeName>
</protein>
<dbReference type="GO" id="GO:0008270">
    <property type="term" value="F:zinc ion binding"/>
    <property type="evidence" value="ECO:0007669"/>
    <property type="project" value="UniProtKB-KW"/>
</dbReference>
<keyword evidence="10 16" id="KW-0863">Zinc-finger</keyword>
<dbReference type="PROSITE" id="PS00518">
    <property type="entry name" value="ZF_RING_1"/>
    <property type="match status" value="1"/>
</dbReference>
<reference evidence="19" key="3">
    <citation type="submission" date="2025-09" db="UniProtKB">
        <authorList>
            <consortium name="Ensembl"/>
        </authorList>
    </citation>
    <scope>IDENTIFICATION</scope>
</reference>
<dbReference type="AlphaFoldDB" id="A0A665TAU7"/>
<name>A0A665TAU7_ECHNA</name>
<dbReference type="Proteomes" id="UP000472264">
    <property type="component" value="Chromosome 9"/>
</dbReference>
<dbReference type="GO" id="GO:0045944">
    <property type="term" value="P:positive regulation of transcription by RNA polymerase II"/>
    <property type="evidence" value="ECO:0007669"/>
    <property type="project" value="TreeGrafter"/>
</dbReference>
<keyword evidence="7" id="KW-0963">Cytoplasm</keyword>
<evidence type="ECO:0000313" key="19">
    <source>
        <dbReference type="Ensembl" id="ENSENLP00000003027.1"/>
    </source>
</evidence>
<comment type="catalytic activity">
    <reaction evidence="1">
        <text>S-ubiquitinyl-[E2 ubiquitin-conjugating enzyme]-L-cysteine + [acceptor protein]-L-lysine = [E2 ubiquitin-conjugating enzyme]-L-cysteine + N(6)-ubiquitinyl-[acceptor protein]-L-lysine.</text>
        <dbReference type="EC" id="2.3.2.27"/>
    </reaction>
</comment>
<dbReference type="GO" id="GO:0005634">
    <property type="term" value="C:nucleus"/>
    <property type="evidence" value="ECO:0007669"/>
    <property type="project" value="UniProtKB-SubCell"/>
</dbReference>
<dbReference type="EC" id="2.3.2.27" evidence="6"/>
<dbReference type="InterPro" id="IPR013083">
    <property type="entry name" value="Znf_RING/FYVE/PHD"/>
</dbReference>
<comment type="pathway">
    <text evidence="4">Protein modification; protein ubiquitination.</text>
</comment>
<feature type="region of interest" description="Disordered" evidence="17">
    <location>
        <begin position="454"/>
        <end position="479"/>
    </location>
</feature>
<dbReference type="Pfam" id="PF00097">
    <property type="entry name" value="zf-C3HC4"/>
    <property type="match status" value="1"/>
</dbReference>
<evidence type="ECO:0000256" key="4">
    <source>
        <dbReference type="ARBA" id="ARBA00004906"/>
    </source>
</evidence>
<keyword evidence="8" id="KW-0808">Transferase</keyword>
<evidence type="ECO:0000256" key="9">
    <source>
        <dbReference type="ARBA" id="ARBA00022723"/>
    </source>
</evidence>
<dbReference type="Ensembl" id="ENSENLT00000003209.1">
    <property type="protein sequence ID" value="ENSENLP00000003027.1"/>
    <property type="gene ID" value="ENSENLG00000001468.1"/>
</dbReference>
<evidence type="ECO:0000256" key="8">
    <source>
        <dbReference type="ARBA" id="ARBA00022679"/>
    </source>
</evidence>
<keyword evidence="12" id="KW-0862">Zinc</keyword>
<evidence type="ECO:0000256" key="3">
    <source>
        <dbReference type="ARBA" id="ARBA00004496"/>
    </source>
</evidence>
<reference evidence="19" key="1">
    <citation type="submission" date="2021-04" db="EMBL/GenBank/DDBJ databases">
        <authorList>
            <consortium name="Wellcome Sanger Institute Data Sharing"/>
        </authorList>
    </citation>
    <scope>NUCLEOTIDE SEQUENCE [LARGE SCALE GENOMIC DNA]</scope>
</reference>
<dbReference type="InterPro" id="IPR017907">
    <property type="entry name" value="Znf_RING_CS"/>
</dbReference>
<dbReference type="GO" id="GO:0005737">
    <property type="term" value="C:cytoplasm"/>
    <property type="evidence" value="ECO:0007669"/>
    <property type="project" value="UniProtKB-SubCell"/>
</dbReference>
<reference evidence="19" key="2">
    <citation type="submission" date="2025-08" db="UniProtKB">
        <authorList>
            <consortium name="Ensembl"/>
        </authorList>
    </citation>
    <scope>IDENTIFICATION</scope>
</reference>
<dbReference type="FunFam" id="3.30.40.10:FF:000112">
    <property type="entry name" value="RING finger protein 10"/>
    <property type="match status" value="1"/>
</dbReference>
<evidence type="ECO:0000259" key="18">
    <source>
        <dbReference type="PROSITE" id="PS50089"/>
    </source>
</evidence>
<dbReference type="CDD" id="cd16536">
    <property type="entry name" value="RING-HC_RNF10"/>
    <property type="match status" value="1"/>
</dbReference>
<evidence type="ECO:0000256" key="6">
    <source>
        <dbReference type="ARBA" id="ARBA00012483"/>
    </source>
</evidence>
<comment type="similarity">
    <text evidence="5">Belongs to the RNF10 family.</text>
</comment>
<keyword evidence="13" id="KW-0539">Nucleus</keyword>
<dbReference type="GO" id="GO:0031643">
    <property type="term" value="P:positive regulation of myelination"/>
    <property type="evidence" value="ECO:0007669"/>
    <property type="project" value="TreeGrafter"/>
</dbReference>
<keyword evidence="20" id="KW-1185">Reference proteome</keyword>
<dbReference type="InterPro" id="IPR039739">
    <property type="entry name" value="MAG2/RNF10"/>
</dbReference>
<evidence type="ECO:0000313" key="20">
    <source>
        <dbReference type="Proteomes" id="UP000472264"/>
    </source>
</evidence>
<dbReference type="InterPro" id="IPR018957">
    <property type="entry name" value="Znf_C3HC4_RING-type"/>
</dbReference>
<evidence type="ECO:0000256" key="12">
    <source>
        <dbReference type="ARBA" id="ARBA00022833"/>
    </source>
</evidence>
<keyword evidence="11" id="KW-0833">Ubl conjugation pathway</keyword>
<evidence type="ECO:0000256" key="5">
    <source>
        <dbReference type="ARBA" id="ARBA00008117"/>
    </source>
</evidence>
<sequence length="769" mass="85553">MLESSVALCPELVLCTPHSSETNMEKNPNSSTSTKVPPRSSSTGPTPGESKPKTDGKNNGGSKRYNRKREPSFPKTEGFPGPRRTNSQKSKNFDKRPPQRGGGRQYGITGGGRREEVAETRRAEFSPAQFAGPKKISLNHLLNFTFEPRGGNGGVGDGGHSCWGRRNKWGHKHKPFNKELFLQANCQFVVTDDQDYKAHFTDPDTLVNWDCVQQVRIYSHEVPSCPICLYPPLAARITRCGHIFCWPCMLHYLSLSDKSWSKCPICYEAVHSADLKSVVAMETRQYTVGDVITMRLMRREKGALVAMPSSQWVKVEEPVRFGDACLSPYSKLLLTSPAQVLSLLAEEKAALQTQLSQEEDAQGCFIQSALCLLQEQEEMLLKQQKANAADSFELSSLTLEDPPPPVEEVVTNVTSAKSVLLYSSAFDDEVVELPEELPALPGGILESVLEEPPEAMMDPAPEPQLDEESSADQAQPGRPPVSVVHGPYYYFYQAEDCQQMFLHPVNVRCLLHEYGSLEASPDSITATVVEIVGHTVTEDIRRRHRYLAHLPLTCEFSICELALQPPVLSKETLETFADDLEKRKRLRQKKARDEKRREKRIEIEENKKQGKCKYCYALHNPSAYWIGEPSAFPKPSPYFLHIFISVLDGMRFPSLNGQSPSPTVGSVEDDSHCMSFAQMLRDGKARVDAGPRITPKKAADSDGESDGSDRVPVPSFQNSFSQAIEKALLQLDSGSASPPQPVVDPDEKGGKKKKKKQKLLFSTSMVHTK</sequence>
<feature type="compositionally biased region" description="Low complexity" evidence="17">
    <location>
        <begin position="37"/>
        <end position="49"/>
    </location>
</feature>
<evidence type="ECO:0000256" key="7">
    <source>
        <dbReference type="ARBA" id="ARBA00022490"/>
    </source>
</evidence>
<keyword evidence="9" id="KW-0479">Metal-binding</keyword>
<dbReference type="GO" id="GO:0061630">
    <property type="term" value="F:ubiquitin protein ligase activity"/>
    <property type="evidence" value="ECO:0007669"/>
    <property type="project" value="UniProtKB-EC"/>
</dbReference>
<comment type="subcellular location">
    <subcellularLocation>
        <location evidence="3">Cytoplasm</location>
    </subcellularLocation>
    <subcellularLocation>
        <location evidence="2">Nucleus</location>
    </subcellularLocation>
</comment>
<evidence type="ECO:0000256" key="16">
    <source>
        <dbReference type="PROSITE-ProRule" id="PRU00175"/>
    </source>
</evidence>
<evidence type="ECO:0000256" key="14">
    <source>
        <dbReference type="ARBA" id="ARBA00035131"/>
    </source>
</evidence>
<dbReference type="PANTHER" id="PTHR12983">
    <property type="entry name" value="RING FINGER 10 FAMILY MEMBER"/>
    <property type="match status" value="1"/>
</dbReference>
<organism evidence="19 20">
    <name type="scientific">Echeneis naucrates</name>
    <name type="common">Live sharksucker</name>
    <dbReference type="NCBI Taxonomy" id="173247"/>
    <lineage>
        <taxon>Eukaryota</taxon>
        <taxon>Metazoa</taxon>
        <taxon>Chordata</taxon>
        <taxon>Craniata</taxon>
        <taxon>Vertebrata</taxon>
        <taxon>Euteleostomi</taxon>
        <taxon>Actinopterygii</taxon>
        <taxon>Neopterygii</taxon>
        <taxon>Teleostei</taxon>
        <taxon>Neoteleostei</taxon>
        <taxon>Acanthomorphata</taxon>
        <taxon>Carangaria</taxon>
        <taxon>Carangiformes</taxon>
        <taxon>Echeneidae</taxon>
        <taxon>Echeneis</taxon>
    </lineage>
</organism>
<evidence type="ECO:0000256" key="2">
    <source>
        <dbReference type="ARBA" id="ARBA00004123"/>
    </source>
</evidence>
<feature type="compositionally biased region" description="Basic and acidic residues" evidence="17">
    <location>
        <begin position="112"/>
        <end position="122"/>
    </location>
</feature>
<feature type="compositionally biased region" description="Polar residues" evidence="17">
    <location>
        <begin position="17"/>
        <end position="35"/>
    </location>
</feature>
<dbReference type="SUPFAM" id="SSF57850">
    <property type="entry name" value="RING/U-box"/>
    <property type="match status" value="1"/>
</dbReference>
<feature type="domain" description="RING-type" evidence="18">
    <location>
        <begin position="225"/>
        <end position="266"/>
    </location>
</feature>
<dbReference type="PANTHER" id="PTHR12983:SF9">
    <property type="entry name" value="E3 UBIQUITIN-PROTEIN LIGASE RNF10"/>
    <property type="match status" value="1"/>
</dbReference>
<dbReference type="SMART" id="SM00184">
    <property type="entry name" value="RING"/>
    <property type="match status" value="1"/>
</dbReference>
<dbReference type="PROSITE" id="PS50089">
    <property type="entry name" value="ZF_RING_2"/>
    <property type="match status" value="1"/>
</dbReference>
<proteinExistence type="inferred from homology"/>
<evidence type="ECO:0000256" key="15">
    <source>
        <dbReference type="ARBA" id="ARBA00035390"/>
    </source>
</evidence>